<dbReference type="Proteomes" id="UP000807342">
    <property type="component" value="Unassembled WGS sequence"/>
</dbReference>
<feature type="compositionally biased region" description="Basic and acidic residues" evidence="1">
    <location>
        <begin position="582"/>
        <end position="611"/>
    </location>
</feature>
<dbReference type="EMBL" id="MU151070">
    <property type="protein sequence ID" value="KAF9452554.1"/>
    <property type="molecule type" value="Genomic_DNA"/>
</dbReference>
<dbReference type="InterPro" id="IPR010770">
    <property type="entry name" value="Ecd"/>
</dbReference>
<evidence type="ECO:0000313" key="2">
    <source>
        <dbReference type="EMBL" id="KAF9452554.1"/>
    </source>
</evidence>
<dbReference type="GO" id="GO:0005634">
    <property type="term" value="C:nucleus"/>
    <property type="evidence" value="ECO:0007669"/>
    <property type="project" value="TreeGrafter"/>
</dbReference>
<feature type="region of interest" description="Disordered" evidence="1">
    <location>
        <begin position="821"/>
        <end position="844"/>
    </location>
</feature>
<feature type="compositionally biased region" description="Basic and acidic residues" evidence="1">
    <location>
        <begin position="757"/>
        <end position="767"/>
    </location>
</feature>
<feature type="compositionally biased region" description="Acidic residues" evidence="1">
    <location>
        <begin position="506"/>
        <end position="521"/>
    </location>
</feature>
<feature type="region of interest" description="Disordered" evidence="1">
    <location>
        <begin position="739"/>
        <end position="767"/>
    </location>
</feature>
<reference evidence="2" key="1">
    <citation type="submission" date="2020-11" db="EMBL/GenBank/DDBJ databases">
        <authorList>
            <consortium name="DOE Joint Genome Institute"/>
            <person name="Ahrendt S."/>
            <person name="Riley R."/>
            <person name="Andreopoulos W."/>
            <person name="Labutti K."/>
            <person name="Pangilinan J."/>
            <person name="Ruiz-Duenas F.J."/>
            <person name="Barrasa J.M."/>
            <person name="Sanchez-Garcia M."/>
            <person name="Camarero S."/>
            <person name="Miyauchi S."/>
            <person name="Serrano A."/>
            <person name="Linde D."/>
            <person name="Babiker R."/>
            <person name="Drula E."/>
            <person name="Ayuso-Fernandez I."/>
            <person name="Pacheco R."/>
            <person name="Padilla G."/>
            <person name="Ferreira P."/>
            <person name="Barriuso J."/>
            <person name="Kellner H."/>
            <person name="Castanera R."/>
            <person name="Alfaro M."/>
            <person name="Ramirez L."/>
            <person name="Pisabarro A.G."/>
            <person name="Kuo A."/>
            <person name="Tritt A."/>
            <person name="Lipzen A."/>
            <person name="He G."/>
            <person name="Yan M."/>
            <person name="Ng V."/>
            <person name="Cullen D."/>
            <person name="Martin F."/>
            <person name="Rosso M.-N."/>
            <person name="Henrissat B."/>
            <person name="Hibbett D."/>
            <person name="Martinez A.T."/>
            <person name="Grigoriev I.V."/>
        </authorList>
    </citation>
    <scope>NUCLEOTIDE SEQUENCE</scope>
    <source>
        <strain evidence="2">MF-IS2</strain>
    </source>
</reference>
<comment type="caution">
    <text evidence="2">The sequence shown here is derived from an EMBL/GenBank/DDBJ whole genome shotgun (WGS) entry which is preliminary data.</text>
</comment>
<dbReference type="Pfam" id="PF07093">
    <property type="entry name" value="SGT1"/>
    <property type="match status" value="1"/>
</dbReference>
<protein>
    <submittedName>
        <fullName evidence="2">SGT1-domain-containing protein</fullName>
    </submittedName>
</protein>
<feature type="region of interest" description="Disordered" evidence="1">
    <location>
        <begin position="681"/>
        <end position="722"/>
    </location>
</feature>
<evidence type="ECO:0000313" key="3">
    <source>
        <dbReference type="Proteomes" id="UP000807342"/>
    </source>
</evidence>
<dbReference type="OrthoDB" id="27237at2759"/>
<proteinExistence type="predicted"/>
<feature type="region of interest" description="Disordered" evidence="1">
    <location>
        <begin position="151"/>
        <end position="174"/>
    </location>
</feature>
<gene>
    <name evidence="2" type="ORF">P691DRAFT_721639</name>
</gene>
<feature type="region of interest" description="Disordered" evidence="1">
    <location>
        <begin position="501"/>
        <end position="639"/>
    </location>
</feature>
<dbReference type="PANTHER" id="PTHR13060:SF0">
    <property type="entry name" value="PROTEIN ECDYSONELESS HOMOLOG"/>
    <property type="match status" value="1"/>
</dbReference>
<feature type="compositionally biased region" description="Acidic residues" evidence="1">
    <location>
        <begin position="612"/>
        <end position="631"/>
    </location>
</feature>
<dbReference type="PANTHER" id="PTHR13060">
    <property type="entry name" value="SGT1 PROTEIN HSGT1 SUPPRESSOR OF GCR2"/>
    <property type="match status" value="1"/>
</dbReference>
<evidence type="ECO:0000256" key="1">
    <source>
        <dbReference type="SAM" id="MobiDB-lite"/>
    </source>
</evidence>
<keyword evidence="3" id="KW-1185">Reference proteome</keyword>
<feature type="compositionally biased region" description="Polar residues" evidence="1">
    <location>
        <begin position="567"/>
        <end position="580"/>
    </location>
</feature>
<dbReference type="AlphaFoldDB" id="A0A9P5XKG3"/>
<sequence>MDIFNRPPSIAEDTLQYTLYPPPHLSDKTSVLSLAACAREYADGLLPNFIWHRDAFELKAAEDTENKTWYLEGRVRVGDCVDDEWCIVWLLREISSKWDLAISIYDSDGEFLLIEAAEVLPSWVKPSNAENRVWIYNSRLHLIPLSHISPPSRKRRHRKYTGNAGSGEEDNLNEEGDDYLAVEDALELVRDNVRHTLAPAKVEGTIWNRISGYPAAQREHMHTAKAYVPVDVAKALLANQSLVQKAVETFYTRDAIQLRSAHRMSRFPPNTSVLRSIRMTRTAYAQLVGQKFFPPKIFGQWKESEGSKEYHWKDTGMKIAVGFEMLYQETRGRSAANELAVEKSKAEANKDALRRNIEYSQYIQNLVSAGYFKGEKEESQLWNELETKAANTFVEIRSPSTAQRQSFAHQVDLAIAGAVSIGDPGLQEEDDDSWLNIDMEEFEEKLEKTMGQAAKVAQEDAMEVDPPGSSEEDRMASEQAARLKDLASKVEKFVEGEGDIEGARFEDEEFSDEALSDDSENVDSIQQETRGQPFGYATRSAATKEAMDKLVPGLDPSDYGKMPASYYRNSQRVAPTTITTDVVEHGVSETEKPPETRARPIREPILPRDTYEGVDSDDETDEEDEDEDSEEDRPQVVGEVEIDMGEEEEEFLEFSRQALGISDEQWSGILQDRRGRGAFVPKSATNAKKSEMPLPQPATKPEGMNKGLREPQPGPRPNINPELDSFEAVMSAMDAELSRLRAPAGNGKNKAPSSEAAKSDNGKGKEKAHVIVEDEDIEAAMEAELKATLERGHDDESGEENEPMDYNLIKNFLESFKSQAGLSGPVSSLAGRLEPGFQLPRDDS</sequence>
<name>A0A9P5XKG3_9AGAR</name>
<accession>A0A9P5XKG3</accession>
<organism evidence="2 3">
    <name type="scientific">Macrolepiota fuliginosa MF-IS2</name>
    <dbReference type="NCBI Taxonomy" id="1400762"/>
    <lineage>
        <taxon>Eukaryota</taxon>
        <taxon>Fungi</taxon>
        <taxon>Dikarya</taxon>
        <taxon>Basidiomycota</taxon>
        <taxon>Agaricomycotina</taxon>
        <taxon>Agaricomycetes</taxon>
        <taxon>Agaricomycetidae</taxon>
        <taxon>Agaricales</taxon>
        <taxon>Agaricineae</taxon>
        <taxon>Agaricaceae</taxon>
        <taxon>Macrolepiota</taxon>
    </lineage>
</organism>